<protein>
    <submittedName>
        <fullName evidence="1">Uncharacterized protein</fullName>
    </submittedName>
</protein>
<dbReference type="Proteomes" id="UP000796880">
    <property type="component" value="Unassembled WGS sequence"/>
</dbReference>
<name>A0A8K0MS79_9ROSA</name>
<comment type="caution">
    <text evidence="1">The sequence shown here is derived from an EMBL/GenBank/DDBJ whole genome shotgun (WGS) entry which is preliminary data.</text>
</comment>
<organism evidence="1 2">
    <name type="scientific">Rhamnella rubrinervis</name>
    <dbReference type="NCBI Taxonomy" id="2594499"/>
    <lineage>
        <taxon>Eukaryota</taxon>
        <taxon>Viridiplantae</taxon>
        <taxon>Streptophyta</taxon>
        <taxon>Embryophyta</taxon>
        <taxon>Tracheophyta</taxon>
        <taxon>Spermatophyta</taxon>
        <taxon>Magnoliopsida</taxon>
        <taxon>eudicotyledons</taxon>
        <taxon>Gunneridae</taxon>
        <taxon>Pentapetalae</taxon>
        <taxon>rosids</taxon>
        <taxon>fabids</taxon>
        <taxon>Rosales</taxon>
        <taxon>Rhamnaceae</taxon>
        <taxon>rhamnoid group</taxon>
        <taxon>Rhamneae</taxon>
        <taxon>Rhamnella</taxon>
    </lineage>
</organism>
<sequence length="99" mass="10842">MEALGYQPDLSDPRSHRVAFDMKNPLTSVIRHTRIHKLRVLCGGGEGGEPTIERCVAFDGWKGRGDEVGPCLMMMEVSVKNRNRDGGYSEAGLEPGKGL</sequence>
<evidence type="ECO:0000313" key="1">
    <source>
        <dbReference type="EMBL" id="KAF3456079.1"/>
    </source>
</evidence>
<accession>A0A8K0MS79</accession>
<dbReference type="AlphaFoldDB" id="A0A8K0MS79"/>
<gene>
    <name evidence="1" type="ORF">FNV43_RR00722</name>
</gene>
<dbReference type="EMBL" id="VOIH02000001">
    <property type="protein sequence ID" value="KAF3456079.1"/>
    <property type="molecule type" value="Genomic_DNA"/>
</dbReference>
<evidence type="ECO:0000313" key="2">
    <source>
        <dbReference type="Proteomes" id="UP000796880"/>
    </source>
</evidence>
<reference evidence="1" key="1">
    <citation type="submission" date="2020-03" db="EMBL/GenBank/DDBJ databases">
        <title>A high-quality chromosome-level genome assembly of a woody plant with both climbing and erect habits, Rhamnella rubrinervis.</title>
        <authorList>
            <person name="Lu Z."/>
            <person name="Yang Y."/>
            <person name="Zhu X."/>
            <person name="Sun Y."/>
        </authorList>
    </citation>
    <scope>NUCLEOTIDE SEQUENCE</scope>
    <source>
        <strain evidence="1">BYM</strain>
        <tissue evidence="1">Leaf</tissue>
    </source>
</reference>
<proteinExistence type="predicted"/>
<keyword evidence="2" id="KW-1185">Reference proteome</keyword>